<feature type="compositionally biased region" description="Basic and acidic residues" evidence="1">
    <location>
        <begin position="200"/>
        <end position="215"/>
    </location>
</feature>
<organism evidence="2 3">
    <name type="scientific">Patellaria atrata CBS 101060</name>
    <dbReference type="NCBI Taxonomy" id="1346257"/>
    <lineage>
        <taxon>Eukaryota</taxon>
        <taxon>Fungi</taxon>
        <taxon>Dikarya</taxon>
        <taxon>Ascomycota</taxon>
        <taxon>Pezizomycotina</taxon>
        <taxon>Dothideomycetes</taxon>
        <taxon>Dothideomycetes incertae sedis</taxon>
        <taxon>Patellariales</taxon>
        <taxon>Patellariaceae</taxon>
        <taxon>Patellaria</taxon>
    </lineage>
</organism>
<proteinExistence type="predicted"/>
<name>A0A9P4VRS8_9PEZI</name>
<evidence type="ECO:0000313" key="2">
    <source>
        <dbReference type="EMBL" id="KAF2841273.1"/>
    </source>
</evidence>
<evidence type="ECO:0000256" key="1">
    <source>
        <dbReference type="SAM" id="MobiDB-lite"/>
    </source>
</evidence>
<feature type="compositionally biased region" description="Polar residues" evidence="1">
    <location>
        <begin position="266"/>
        <end position="277"/>
    </location>
</feature>
<dbReference type="AlphaFoldDB" id="A0A9P4VRS8"/>
<feature type="region of interest" description="Disordered" evidence="1">
    <location>
        <begin position="392"/>
        <end position="426"/>
    </location>
</feature>
<feature type="compositionally biased region" description="Polar residues" evidence="1">
    <location>
        <begin position="392"/>
        <end position="411"/>
    </location>
</feature>
<feature type="region of interest" description="Disordered" evidence="1">
    <location>
        <begin position="46"/>
        <end position="277"/>
    </location>
</feature>
<feature type="compositionally biased region" description="Acidic residues" evidence="1">
    <location>
        <begin position="89"/>
        <end position="100"/>
    </location>
</feature>
<feature type="compositionally biased region" description="Basic and acidic residues" evidence="1">
    <location>
        <begin position="412"/>
        <end position="421"/>
    </location>
</feature>
<feature type="compositionally biased region" description="Basic and acidic residues" evidence="1">
    <location>
        <begin position="58"/>
        <end position="84"/>
    </location>
</feature>
<feature type="region of interest" description="Disordered" evidence="1">
    <location>
        <begin position="488"/>
        <end position="725"/>
    </location>
</feature>
<feature type="compositionally biased region" description="Basic and acidic residues" evidence="1">
    <location>
        <begin position="101"/>
        <end position="123"/>
    </location>
</feature>
<feature type="compositionally biased region" description="Acidic residues" evidence="1">
    <location>
        <begin position="1"/>
        <end position="10"/>
    </location>
</feature>
<feature type="compositionally biased region" description="Basic and acidic residues" evidence="1">
    <location>
        <begin position="552"/>
        <end position="569"/>
    </location>
</feature>
<feature type="compositionally biased region" description="Polar residues" evidence="1">
    <location>
        <begin position="618"/>
        <end position="629"/>
    </location>
</feature>
<feature type="compositionally biased region" description="Basic and acidic residues" evidence="1">
    <location>
        <begin position="227"/>
        <end position="248"/>
    </location>
</feature>
<accession>A0A9P4VRS8</accession>
<comment type="caution">
    <text evidence="2">The sequence shown here is derived from an EMBL/GenBank/DDBJ whole genome shotgun (WGS) entry which is preliminary data.</text>
</comment>
<keyword evidence="3" id="KW-1185">Reference proteome</keyword>
<dbReference type="OrthoDB" id="3941134at2759"/>
<dbReference type="Proteomes" id="UP000799429">
    <property type="component" value="Unassembled WGS sequence"/>
</dbReference>
<protein>
    <submittedName>
        <fullName evidence="2">Uncharacterized protein</fullName>
    </submittedName>
</protein>
<gene>
    <name evidence="2" type="ORF">M501DRAFT_534882</name>
</gene>
<feature type="region of interest" description="Disordered" evidence="1">
    <location>
        <begin position="461"/>
        <end position="480"/>
    </location>
</feature>
<sequence>MDDWGDPWADDAEKKSPLPQLPQLSIKGFGVGNTAHKTQASVLEGFEDEAQWGITGEEGSRGWEDSDFAEVRQEEEREEEDVRPTETAVTEEETAIEEREDALYHGDSVDSREEDSVKGREARSVTSSISNLDERHSAPVVSLDITVTENVNVAHSPKTGVPEGLSGAKVSGEEDDSTRPSTSPSELSHVDPGLDSARTSLEEYRFHTMEDKLEPETLSGQSISMQEEEKWAAHTTRDFESSEGRSDPDQQSTMASAQVHGHMREFSQSSATYKDNKSVTLPSSVDISLISKIWSIPLENKLPYPSESPISSTSTRKAWYRITRRDTLREFNSGKDVNSYARVTWSGSAVQAETNKIVSRWASENRIFGKASLGQRPSAMFGWDQQVQIPSASQTQSIVANRPSQDVPITSENRHSTEFTHHRTSSKDTAMANFAWSTSSPIDGRKSLDSGATFTWSSTVAPKIDHPTGVSSRRSSLSRPLSMAFDENEISASSVSKEPNGGNQDGMFSNSIPTAYKTPMDTNPWGPLSPLSEATLQSPPLNPPPYVSTHGSDGELVYKPDLPHLDPVPKKPPNTFQNTDDEDDWGDMVQSPSLPPPPSFPTQNTSTVPPRPSYFPSLDTTLSSATTPSAELGDPPLPTARPIVALSPTHTSPPPPTDNDDDDWGEMVQSPLEPPAPGFATPLKPFMPRSTSTSPFFTAPRPGPSSRNARTEVPGTEAGGGDEVGEVLRAVLEGLPDWGYMLK</sequence>
<feature type="region of interest" description="Disordered" evidence="1">
    <location>
        <begin position="1"/>
        <end position="23"/>
    </location>
</feature>
<evidence type="ECO:0000313" key="3">
    <source>
        <dbReference type="Proteomes" id="UP000799429"/>
    </source>
</evidence>
<feature type="compositionally biased region" description="Low complexity" evidence="1">
    <location>
        <begin position="471"/>
        <end position="480"/>
    </location>
</feature>
<reference evidence="2" key="1">
    <citation type="journal article" date="2020" name="Stud. Mycol.">
        <title>101 Dothideomycetes genomes: a test case for predicting lifestyles and emergence of pathogens.</title>
        <authorList>
            <person name="Haridas S."/>
            <person name="Albert R."/>
            <person name="Binder M."/>
            <person name="Bloem J."/>
            <person name="Labutti K."/>
            <person name="Salamov A."/>
            <person name="Andreopoulos B."/>
            <person name="Baker S."/>
            <person name="Barry K."/>
            <person name="Bills G."/>
            <person name="Bluhm B."/>
            <person name="Cannon C."/>
            <person name="Castanera R."/>
            <person name="Culley D."/>
            <person name="Daum C."/>
            <person name="Ezra D."/>
            <person name="Gonzalez J."/>
            <person name="Henrissat B."/>
            <person name="Kuo A."/>
            <person name="Liang C."/>
            <person name="Lipzen A."/>
            <person name="Lutzoni F."/>
            <person name="Magnuson J."/>
            <person name="Mondo S."/>
            <person name="Nolan M."/>
            <person name="Ohm R."/>
            <person name="Pangilinan J."/>
            <person name="Park H.-J."/>
            <person name="Ramirez L."/>
            <person name="Alfaro M."/>
            <person name="Sun H."/>
            <person name="Tritt A."/>
            <person name="Yoshinaga Y."/>
            <person name="Zwiers L.-H."/>
            <person name="Turgeon B."/>
            <person name="Goodwin S."/>
            <person name="Spatafora J."/>
            <person name="Crous P."/>
            <person name="Grigoriev I."/>
        </authorList>
    </citation>
    <scope>NUCLEOTIDE SEQUENCE</scope>
    <source>
        <strain evidence="2">CBS 101060</strain>
    </source>
</reference>
<dbReference type="EMBL" id="MU006091">
    <property type="protein sequence ID" value="KAF2841273.1"/>
    <property type="molecule type" value="Genomic_DNA"/>
</dbReference>